<dbReference type="WBParaSite" id="ES5_v2.g12026.t1">
    <property type="protein sequence ID" value="ES5_v2.g12026.t1"/>
    <property type="gene ID" value="ES5_v2.g12026"/>
</dbReference>
<dbReference type="Proteomes" id="UP000887579">
    <property type="component" value="Unplaced"/>
</dbReference>
<protein>
    <submittedName>
        <fullName evidence="2">BTB domain-containing protein</fullName>
    </submittedName>
</protein>
<proteinExistence type="predicted"/>
<name>A0AC34F524_9BILA</name>
<accession>A0AC34F524</accession>
<organism evidence="1 2">
    <name type="scientific">Panagrolaimus sp. ES5</name>
    <dbReference type="NCBI Taxonomy" id="591445"/>
    <lineage>
        <taxon>Eukaryota</taxon>
        <taxon>Metazoa</taxon>
        <taxon>Ecdysozoa</taxon>
        <taxon>Nematoda</taxon>
        <taxon>Chromadorea</taxon>
        <taxon>Rhabditida</taxon>
        <taxon>Tylenchina</taxon>
        <taxon>Panagrolaimomorpha</taxon>
        <taxon>Panagrolaimoidea</taxon>
        <taxon>Panagrolaimidae</taxon>
        <taxon>Panagrolaimus</taxon>
    </lineage>
</organism>
<sequence length="298" mass="34815">MSLGAALTEFVTIKKLFSWTIDNFDDIQKQHLEQENEKSKTFVLKSPEMNAIDPFTGKKYTATLKVNYGGENGEYCVFLLDCSPKLDVFYYYVQINDKKMLHKGNRLYYHYNILTKFWRKITKLTISVDYVAKKNETFKVDPFKAFQPKGTFERLKEILENDSSVKITIKAGTSKMEAIKPFLAAHSPVFKAMFDSNMKETAENVVEIPDFEFNIVKKMVEFCENNTIIDCKGSEIEIFKIANKYLMDDLMEFAITQMADHASKDNIKEYIELAKFYHLKEFEKWLMNFACRNNFVIS</sequence>
<reference evidence="2" key="1">
    <citation type="submission" date="2022-11" db="UniProtKB">
        <authorList>
            <consortium name="WormBaseParasite"/>
        </authorList>
    </citation>
    <scope>IDENTIFICATION</scope>
</reference>
<evidence type="ECO:0000313" key="1">
    <source>
        <dbReference type="Proteomes" id="UP000887579"/>
    </source>
</evidence>
<evidence type="ECO:0000313" key="2">
    <source>
        <dbReference type="WBParaSite" id="ES5_v2.g12026.t1"/>
    </source>
</evidence>